<keyword evidence="5" id="KW-0732">Signal</keyword>
<name>V4NLE6_EUTSA</name>
<keyword evidence="3" id="KW-0808">Transferase</keyword>
<proteinExistence type="predicted"/>
<feature type="domain" description="Protein kinase" evidence="13">
    <location>
        <begin position="264"/>
        <end position="502"/>
    </location>
</feature>
<keyword evidence="4 12" id="KW-0812">Transmembrane</keyword>
<evidence type="ECO:0000256" key="12">
    <source>
        <dbReference type="SAM" id="Phobius"/>
    </source>
</evidence>
<comment type="subcellular location">
    <subcellularLocation>
        <location evidence="1">Membrane</location>
        <topology evidence="1">Single-pass type I membrane protein</topology>
    </subcellularLocation>
</comment>
<dbReference type="FunFam" id="1.10.510.10:FF:000590">
    <property type="entry name" value="PR5-like receptor kinase"/>
    <property type="match status" value="1"/>
</dbReference>
<evidence type="ECO:0000256" key="8">
    <source>
        <dbReference type="ARBA" id="ARBA00022840"/>
    </source>
</evidence>
<dbReference type="PROSITE" id="PS50011">
    <property type="entry name" value="PROTEIN_KINASE_DOM"/>
    <property type="match status" value="1"/>
</dbReference>
<organism evidence="14 15">
    <name type="scientific">Eutrema salsugineum</name>
    <name type="common">Saltwater cress</name>
    <name type="synonym">Sisymbrium salsugineum</name>
    <dbReference type="NCBI Taxonomy" id="72664"/>
    <lineage>
        <taxon>Eukaryota</taxon>
        <taxon>Viridiplantae</taxon>
        <taxon>Streptophyta</taxon>
        <taxon>Embryophyta</taxon>
        <taxon>Tracheophyta</taxon>
        <taxon>Spermatophyta</taxon>
        <taxon>Magnoliopsida</taxon>
        <taxon>eudicotyledons</taxon>
        <taxon>Gunneridae</taxon>
        <taxon>Pentapetalae</taxon>
        <taxon>rosids</taxon>
        <taxon>malvids</taxon>
        <taxon>Brassicales</taxon>
        <taxon>Brassicaceae</taxon>
        <taxon>Eutremeae</taxon>
        <taxon>Eutrema</taxon>
    </lineage>
</organism>
<dbReference type="Pfam" id="PF00069">
    <property type="entry name" value="Pkinase"/>
    <property type="match status" value="1"/>
</dbReference>
<dbReference type="EMBL" id="KI517416">
    <property type="protein sequence ID" value="ESQ47236.1"/>
    <property type="molecule type" value="Genomic_DNA"/>
</dbReference>
<evidence type="ECO:0000256" key="1">
    <source>
        <dbReference type="ARBA" id="ARBA00004479"/>
    </source>
</evidence>
<dbReference type="PANTHER" id="PTHR27009">
    <property type="entry name" value="RUST RESISTANCE KINASE LR10-RELATED"/>
    <property type="match status" value="1"/>
</dbReference>
<keyword evidence="11" id="KW-0325">Glycoprotein</keyword>
<protein>
    <recommendedName>
        <fullName evidence="13">Protein kinase domain-containing protein</fullName>
    </recommendedName>
</protein>
<evidence type="ECO:0000256" key="9">
    <source>
        <dbReference type="ARBA" id="ARBA00022989"/>
    </source>
</evidence>
<dbReference type="STRING" id="72664.V4NLE6"/>
<keyword evidence="8" id="KW-0067">ATP-binding</keyword>
<dbReference type="GO" id="GO:0004674">
    <property type="term" value="F:protein serine/threonine kinase activity"/>
    <property type="evidence" value="ECO:0007669"/>
    <property type="project" value="UniProtKB-KW"/>
</dbReference>
<dbReference type="KEGG" id="eus:EUTSA_v10028335mg"/>
<dbReference type="Gene3D" id="3.30.200.20">
    <property type="entry name" value="Phosphorylase Kinase, domain 1"/>
    <property type="match status" value="1"/>
</dbReference>
<evidence type="ECO:0000256" key="6">
    <source>
        <dbReference type="ARBA" id="ARBA00022741"/>
    </source>
</evidence>
<dbReference type="Proteomes" id="UP000030689">
    <property type="component" value="Unassembled WGS sequence"/>
</dbReference>
<evidence type="ECO:0000313" key="14">
    <source>
        <dbReference type="EMBL" id="ESQ47236.1"/>
    </source>
</evidence>
<evidence type="ECO:0000256" key="10">
    <source>
        <dbReference type="ARBA" id="ARBA00023136"/>
    </source>
</evidence>
<keyword evidence="6" id="KW-0547">Nucleotide-binding</keyword>
<evidence type="ECO:0000256" key="11">
    <source>
        <dbReference type="ARBA" id="ARBA00023180"/>
    </source>
</evidence>
<evidence type="ECO:0000313" key="15">
    <source>
        <dbReference type="Proteomes" id="UP000030689"/>
    </source>
</evidence>
<dbReference type="PROSITE" id="PS00108">
    <property type="entry name" value="PROTEIN_KINASE_ST"/>
    <property type="match status" value="1"/>
</dbReference>
<dbReference type="SUPFAM" id="SSF49870">
    <property type="entry name" value="Osmotin, thaumatin-like protein"/>
    <property type="match status" value="1"/>
</dbReference>
<dbReference type="OMA" id="THQANFG"/>
<dbReference type="InterPro" id="IPR001938">
    <property type="entry name" value="Thaumatin"/>
</dbReference>
<dbReference type="PROSITE" id="PS51367">
    <property type="entry name" value="THAUMATIN_2"/>
    <property type="match status" value="1"/>
</dbReference>
<dbReference type="InterPro" id="IPR037176">
    <property type="entry name" value="Osmotin/thaumatin-like_sf"/>
</dbReference>
<evidence type="ECO:0000256" key="7">
    <source>
        <dbReference type="ARBA" id="ARBA00022777"/>
    </source>
</evidence>
<evidence type="ECO:0000256" key="2">
    <source>
        <dbReference type="ARBA" id="ARBA00022527"/>
    </source>
</evidence>
<evidence type="ECO:0000256" key="4">
    <source>
        <dbReference type="ARBA" id="ARBA00022692"/>
    </source>
</evidence>
<feature type="non-terminal residue" evidence="14">
    <location>
        <position position="562"/>
    </location>
</feature>
<keyword evidence="7" id="KW-0418">Kinase</keyword>
<feature type="transmembrane region" description="Helical" evidence="12">
    <location>
        <begin position="208"/>
        <end position="230"/>
    </location>
</feature>
<dbReference type="InterPro" id="IPR045874">
    <property type="entry name" value="LRK10/LRL21-25-like"/>
</dbReference>
<dbReference type="SMART" id="SM00205">
    <property type="entry name" value="THN"/>
    <property type="match status" value="1"/>
</dbReference>
<evidence type="ECO:0000256" key="3">
    <source>
        <dbReference type="ARBA" id="ARBA00022679"/>
    </source>
</evidence>
<dbReference type="SUPFAM" id="SSF56112">
    <property type="entry name" value="Protein kinase-like (PK-like)"/>
    <property type="match status" value="1"/>
</dbReference>
<dbReference type="Pfam" id="PF00314">
    <property type="entry name" value="Thaumatin"/>
    <property type="match status" value="1"/>
</dbReference>
<keyword evidence="2" id="KW-0723">Serine/threonine-protein kinase</keyword>
<dbReference type="InterPro" id="IPR000719">
    <property type="entry name" value="Prot_kinase_dom"/>
</dbReference>
<dbReference type="GO" id="GO:0005524">
    <property type="term" value="F:ATP binding"/>
    <property type="evidence" value="ECO:0007669"/>
    <property type="project" value="UniProtKB-KW"/>
</dbReference>
<sequence>MRLHCLAGITSATIQLSTTGFPLKKGEARVINAPSSWTGRIWGSSGKMECSKAGTPPATLDEFSLGSNGGKDFYDITVGDDTCSSIRCVVDLNMTCPLELRVTSNTSTLMQPIACMNECQKLNSPEYCCAGPYNTPETCKPTLYSQNFKSACPRAYSYAFDDSSCTFTCANNPNYVITFCPSTTILNSQPTKEAITGTKKKSPWKLKLILGISSSLTLMIIITIKVVLILKAKNVRKSDWNGKNIEAVVMLKRYSLAKVKKITNSFAHVLGKGGFGTVYKGKFAVKILKESKGNGEEFINEVASMSRTSHVNIVSLLGFCYEGKKRAIIYEFMPNGSLDKFISENMSTNMDWERLYDIAVGVSRGLEYLHNRCASRIVHFDIKPQNILMDKDLCPKISDFGLAKLCKNKESIMSMIDARGTVGYIAPEVFSKNFGAVSHKSDVYSYGMVVLEMIGARNIENVENSGSNNSSMYFPDWIYNDFERGEIMRIFGDQITEEEEKIAKKMVLVYAMVKVTEMLEGSVEALQVPPKPLMCLPATKVPETVEDINETASFSSPSQFGR</sequence>
<dbReference type="InterPro" id="IPR008271">
    <property type="entry name" value="Ser/Thr_kinase_AS"/>
</dbReference>
<dbReference type="AlphaFoldDB" id="V4NLE6"/>
<keyword evidence="15" id="KW-1185">Reference proteome</keyword>
<dbReference type="Gene3D" id="1.10.510.10">
    <property type="entry name" value="Transferase(Phosphotransferase) domain 1"/>
    <property type="match status" value="1"/>
</dbReference>
<dbReference type="SMART" id="SM00220">
    <property type="entry name" value="S_TKc"/>
    <property type="match status" value="1"/>
</dbReference>
<keyword evidence="9 12" id="KW-1133">Transmembrane helix</keyword>
<gene>
    <name evidence="14" type="ORF">EUTSA_v10028335mg</name>
</gene>
<keyword evidence="10 12" id="KW-0472">Membrane</keyword>
<reference evidence="14 15" key="1">
    <citation type="journal article" date="2013" name="Front. Plant Sci.">
        <title>The Reference Genome of the Halophytic Plant Eutrema salsugineum.</title>
        <authorList>
            <person name="Yang R."/>
            <person name="Jarvis D.E."/>
            <person name="Chen H."/>
            <person name="Beilstein M.A."/>
            <person name="Grimwood J."/>
            <person name="Jenkins J."/>
            <person name="Shu S."/>
            <person name="Prochnik S."/>
            <person name="Xin M."/>
            <person name="Ma C."/>
            <person name="Schmutz J."/>
            <person name="Wing R.A."/>
            <person name="Mitchell-Olds T."/>
            <person name="Schumaker K.S."/>
            <person name="Wang X."/>
        </authorList>
    </citation>
    <scope>NUCLEOTIDE SEQUENCE [LARGE SCALE GENOMIC DNA]</scope>
</reference>
<dbReference type="InterPro" id="IPR011009">
    <property type="entry name" value="Kinase-like_dom_sf"/>
</dbReference>
<evidence type="ECO:0000259" key="13">
    <source>
        <dbReference type="PROSITE" id="PS50011"/>
    </source>
</evidence>
<dbReference type="GO" id="GO:0016020">
    <property type="term" value="C:membrane"/>
    <property type="evidence" value="ECO:0007669"/>
    <property type="project" value="UniProtKB-SubCell"/>
</dbReference>
<dbReference type="eggNOG" id="ENOG502SK6K">
    <property type="taxonomic scope" value="Eukaryota"/>
</dbReference>
<dbReference type="Gramene" id="ESQ47236">
    <property type="protein sequence ID" value="ESQ47236"/>
    <property type="gene ID" value="EUTSA_v10028335mg"/>
</dbReference>
<accession>V4NLE6</accession>
<dbReference type="Gene3D" id="2.60.110.10">
    <property type="entry name" value="Thaumatin"/>
    <property type="match status" value="1"/>
</dbReference>
<evidence type="ECO:0000256" key="5">
    <source>
        <dbReference type="ARBA" id="ARBA00022729"/>
    </source>
</evidence>